<name>A0A845AIE3_9SPHN</name>
<dbReference type="PANTHER" id="PTHR44591:SF3">
    <property type="entry name" value="RESPONSE REGULATORY DOMAIN-CONTAINING PROTEIN"/>
    <property type="match status" value="1"/>
</dbReference>
<evidence type="ECO:0000256" key="1">
    <source>
        <dbReference type="ARBA" id="ARBA00022553"/>
    </source>
</evidence>
<dbReference type="CDD" id="cd00156">
    <property type="entry name" value="REC"/>
    <property type="match status" value="1"/>
</dbReference>
<protein>
    <submittedName>
        <fullName evidence="4">Response regulator</fullName>
    </submittedName>
</protein>
<keyword evidence="5" id="KW-1185">Reference proteome</keyword>
<dbReference type="PANTHER" id="PTHR44591">
    <property type="entry name" value="STRESS RESPONSE REGULATOR PROTEIN 1"/>
    <property type="match status" value="1"/>
</dbReference>
<dbReference type="OrthoDB" id="7433347at2"/>
<dbReference type="RefSeq" id="WP_160752603.1">
    <property type="nucleotide sequence ID" value="NZ_WTYA01000003.1"/>
</dbReference>
<dbReference type="Gene3D" id="3.40.50.2300">
    <property type="match status" value="1"/>
</dbReference>
<dbReference type="InterPro" id="IPR011006">
    <property type="entry name" value="CheY-like_superfamily"/>
</dbReference>
<dbReference type="GO" id="GO:0000160">
    <property type="term" value="P:phosphorelay signal transduction system"/>
    <property type="evidence" value="ECO:0007669"/>
    <property type="project" value="InterPro"/>
</dbReference>
<evidence type="ECO:0000256" key="2">
    <source>
        <dbReference type="PROSITE-ProRule" id="PRU00169"/>
    </source>
</evidence>
<evidence type="ECO:0000313" key="4">
    <source>
        <dbReference type="EMBL" id="MXP28316.1"/>
    </source>
</evidence>
<dbReference type="InterPro" id="IPR050595">
    <property type="entry name" value="Bact_response_regulator"/>
</dbReference>
<dbReference type="PROSITE" id="PS50110">
    <property type="entry name" value="RESPONSE_REGULATORY"/>
    <property type="match status" value="1"/>
</dbReference>
<gene>
    <name evidence="4" type="ORF">GRI58_05710</name>
</gene>
<feature type="modified residue" description="4-aspartylphosphate" evidence="2">
    <location>
        <position position="71"/>
    </location>
</feature>
<dbReference type="SUPFAM" id="SSF52172">
    <property type="entry name" value="CheY-like"/>
    <property type="match status" value="1"/>
</dbReference>
<proteinExistence type="predicted"/>
<dbReference type="SMART" id="SM00448">
    <property type="entry name" value="REC"/>
    <property type="match status" value="1"/>
</dbReference>
<accession>A0A845AIE3</accession>
<reference evidence="4 5" key="1">
    <citation type="submission" date="2019-12" db="EMBL/GenBank/DDBJ databases">
        <title>Genomic-based taxomic classification of the family Erythrobacteraceae.</title>
        <authorList>
            <person name="Xu L."/>
        </authorList>
    </citation>
    <scope>NUCLEOTIDE SEQUENCE [LARGE SCALE GENOMIC DNA]</scope>
    <source>
        <strain evidence="4 5">KEMB 9005-328</strain>
    </source>
</reference>
<organism evidence="4 5">
    <name type="scientific">Qipengyuania algicida</name>
    <dbReference type="NCBI Taxonomy" id="1836209"/>
    <lineage>
        <taxon>Bacteria</taxon>
        <taxon>Pseudomonadati</taxon>
        <taxon>Pseudomonadota</taxon>
        <taxon>Alphaproteobacteria</taxon>
        <taxon>Sphingomonadales</taxon>
        <taxon>Erythrobacteraceae</taxon>
        <taxon>Qipengyuania</taxon>
    </lineage>
</organism>
<dbReference type="AlphaFoldDB" id="A0A845AIE3"/>
<keyword evidence="1 2" id="KW-0597">Phosphoprotein</keyword>
<sequence>MNDIPDKGDDMRCNPGAATRSVIVVDDDPINAMLLTEICNAADWEVTGCATSSHEALEMLDQSAPSCMIIDYKLDGEKTGLDLNYEIKRARPELFTIMVTGWDINDIAAHIDGPQPDRILRKPIPANILMDMLDGLVGHSNVVSLRSASN</sequence>
<feature type="domain" description="Response regulatory" evidence="3">
    <location>
        <begin position="21"/>
        <end position="137"/>
    </location>
</feature>
<dbReference type="Proteomes" id="UP000439780">
    <property type="component" value="Unassembled WGS sequence"/>
</dbReference>
<dbReference type="InterPro" id="IPR001789">
    <property type="entry name" value="Sig_transdc_resp-reg_receiver"/>
</dbReference>
<dbReference type="EMBL" id="WTYA01000003">
    <property type="protein sequence ID" value="MXP28316.1"/>
    <property type="molecule type" value="Genomic_DNA"/>
</dbReference>
<comment type="caution">
    <text evidence="4">The sequence shown here is derived from an EMBL/GenBank/DDBJ whole genome shotgun (WGS) entry which is preliminary data.</text>
</comment>
<dbReference type="Pfam" id="PF00072">
    <property type="entry name" value="Response_reg"/>
    <property type="match status" value="1"/>
</dbReference>
<evidence type="ECO:0000259" key="3">
    <source>
        <dbReference type="PROSITE" id="PS50110"/>
    </source>
</evidence>
<evidence type="ECO:0000313" key="5">
    <source>
        <dbReference type="Proteomes" id="UP000439780"/>
    </source>
</evidence>